<sequence>MTDETQIDKTDLTTVGGEDTLLHAQDDPVAAAAVDYAVEIELLDDSALVDSGWTAAKRESERQIAGLPAEEQERVRAHQRDLRAQGAEIWPVRRWWGFEIHLNEAAAQRTGELAQIVAETAGAVLGTWLTPVIERSVRAKSGWIASIARPYGVRLVSPWTAPAMLVPTREAGRPVGDARLYWAVYEPGEGWSQDQSFVDHFSASSPAVTEFQGKLFVAHRGNVDDASLWWTLYDAQEGWSEDQRFPKHFSRSGPALAVYDGQLFCVHRGSGDDALWWTRWDGSSWSADFRLPQHFSAAAPALAAYDGQLFCVHRGSAGDESLWWSRWNGLSWSSDQRFPSHFSRSAPALAAYRGHLYCVHRGSGDDTALWWTRWDGSSWSPDQKLPGHYSAEGPALAVFKDQLFCLHRGAVDQSLWWTSFDGVNWSQDMRLPGHFSAESPAIIAYRDRNATRDQLLCVHRGVR</sequence>
<dbReference type="Gene3D" id="2.120.10.70">
    <property type="entry name" value="Fucose-specific lectin"/>
    <property type="match status" value="1"/>
</dbReference>
<dbReference type="SUPFAM" id="SSF89372">
    <property type="entry name" value="Fucose-specific lectin"/>
    <property type="match status" value="1"/>
</dbReference>
<name>A0ABV8G885_9ACTN</name>
<reference evidence="2" key="1">
    <citation type="journal article" date="2019" name="Int. J. Syst. Evol. Microbiol.">
        <title>The Global Catalogue of Microorganisms (GCM) 10K type strain sequencing project: providing services to taxonomists for standard genome sequencing and annotation.</title>
        <authorList>
            <consortium name="The Broad Institute Genomics Platform"/>
            <consortium name="The Broad Institute Genome Sequencing Center for Infectious Disease"/>
            <person name="Wu L."/>
            <person name="Ma J."/>
        </authorList>
    </citation>
    <scope>NUCLEOTIDE SEQUENCE [LARGE SCALE GENOMIC DNA]</scope>
    <source>
        <strain evidence="2">TBRC 1276</strain>
    </source>
</reference>
<organism evidence="1 2">
    <name type="scientific">Nonomuraea purpurea</name>
    <dbReference type="NCBI Taxonomy" id="1849276"/>
    <lineage>
        <taxon>Bacteria</taxon>
        <taxon>Bacillati</taxon>
        <taxon>Actinomycetota</taxon>
        <taxon>Actinomycetes</taxon>
        <taxon>Streptosporangiales</taxon>
        <taxon>Streptosporangiaceae</taxon>
        <taxon>Nonomuraea</taxon>
    </lineage>
</organism>
<dbReference type="RefSeq" id="WP_379530233.1">
    <property type="nucleotide sequence ID" value="NZ_JBHSBI010000011.1"/>
</dbReference>
<accession>A0ABV8G885</accession>
<dbReference type="Proteomes" id="UP001595851">
    <property type="component" value="Unassembled WGS sequence"/>
</dbReference>
<dbReference type="EMBL" id="JBHSBI010000011">
    <property type="protein sequence ID" value="MFC4010217.1"/>
    <property type="molecule type" value="Genomic_DNA"/>
</dbReference>
<evidence type="ECO:0000313" key="2">
    <source>
        <dbReference type="Proteomes" id="UP001595851"/>
    </source>
</evidence>
<proteinExistence type="predicted"/>
<comment type="caution">
    <text evidence="1">The sequence shown here is derived from an EMBL/GenBank/DDBJ whole genome shotgun (WGS) entry which is preliminary data.</text>
</comment>
<gene>
    <name evidence="1" type="ORF">ACFOY2_23525</name>
</gene>
<evidence type="ECO:0000313" key="1">
    <source>
        <dbReference type="EMBL" id="MFC4010217.1"/>
    </source>
</evidence>
<evidence type="ECO:0008006" key="3">
    <source>
        <dbReference type="Google" id="ProtNLM"/>
    </source>
</evidence>
<keyword evidence="2" id="KW-1185">Reference proteome</keyword>
<protein>
    <recommendedName>
        <fullName evidence="3">Exo-alpha-sialidase</fullName>
    </recommendedName>
</protein>